<evidence type="ECO:0000313" key="2">
    <source>
        <dbReference type="Proteomes" id="UP001177021"/>
    </source>
</evidence>
<organism evidence="1 2">
    <name type="scientific">Trifolium pratense</name>
    <name type="common">Red clover</name>
    <dbReference type="NCBI Taxonomy" id="57577"/>
    <lineage>
        <taxon>Eukaryota</taxon>
        <taxon>Viridiplantae</taxon>
        <taxon>Streptophyta</taxon>
        <taxon>Embryophyta</taxon>
        <taxon>Tracheophyta</taxon>
        <taxon>Spermatophyta</taxon>
        <taxon>Magnoliopsida</taxon>
        <taxon>eudicotyledons</taxon>
        <taxon>Gunneridae</taxon>
        <taxon>Pentapetalae</taxon>
        <taxon>rosids</taxon>
        <taxon>fabids</taxon>
        <taxon>Fabales</taxon>
        <taxon>Fabaceae</taxon>
        <taxon>Papilionoideae</taxon>
        <taxon>50 kb inversion clade</taxon>
        <taxon>NPAAA clade</taxon>
        <taxon>Hologalegina</taxon>
        <taxon>IRL clade</taxon>
        <taxon>Trifolieae</taxon>
        <taxon>Trifolium</taxon>
    </lineage>
</organism>
<accession>A0ACB0KZQ8</accession>
<name>A0ACB0KZQ8_TRIPR</name>
<protein>
    <submittedName>
        <fullName evidence="1">Uncharacterized protein</fullName>
    </submittedName>
</protein>
<dbReference type="Proteomes" id="UP001177021">
    <property type="component" value="Unassembled WGS sequence"/>
</dbReference>
<sequence>MNMEDLFPEFAPISTSQEELLQRNRFEIENPFHEITSTYNHHRDHPEPEVIPPNHRTNIASSSTNLIISLSPPDFLVDIQGCVHAPSFVSLDNVDVANCSFNTVDDETLDLIDFGNYSTLGFSENSTRVEVEGDDRAQMDCDDDLGEPPHKKMKSLGMNGEDGVDSVNNYNDSHVEIPTREKKFRFLMH</sequence>
<proteinExistence type="predicted"/>
<dbReference type="EMBL" id="CASHSV030000311">
    <property type="protein sequence ID" value="CAJ2661458.1"/>
    <property type="molecule type" value="Genomic_DNA"/>
</dbReference>
<keyword evidence="2" id="KW-1185">Reference proteome</keyword>
<evidence type="ECO:0000313" key="1">
    <source>
        <dbReference type="EMBL" id="CAJ2661458.1"/>
    </source>
</evidence>
<reference evidence="1" key="1">
    <citation type="submission" date="2023-10" db="EMBL/GenBank/DDBJ databases">
        <authorList>
            <person name="Rodriguez Cubillos JULIANA M."/>
            <person name="De Vega J."/>
        </authorList>
    </citation>
    <scope>NUCLEOTIDE SEQUENCE</scope>
</reference>
<gene>
    <name evidence="1" type="ORF">MILVUS5_LOCUS27163</name>
</gene>
<comment type="caution">
    <text evidence="1">The sequence shown here is derived from an EMBL/GenBank/DDBJ whole genome shotgun (WGS) entry which is preliminary data.</text>
</comment>